<dbReference type="InterPro" id="IPR013694">
    <property type="entry name" value="VIT"/>
</dbReference>
<accession>A0A673GW06</accession>
<reference evidence="2" key="2">
    <citation type="submission" date="2025-09" db="UniProtKB">
        <authorList>
            <consortium name="Ensembl"/>
        </authorList>
    </citation>
    <scope>IDENTIFICATION</scope>
</reference>
<dbReference type="Ensembl" id="ENSSRHT00000018221.1">
    <property type="protein sequence ID" value="ENSSRHP00000017656.1"/>
    <property type="gene ID" value="ENSSRHG00000009626.1"/>
</dbReference>
<dbReference type="AlphaFoldDB" id="A0A673GW06"/>
<protein>
    <recommendedName>
        <fullName evidence="1">VIT domain-containing protein</fullName>
    </recommendedName>
</protein>
<evidence type="ECO:0000313" key="2">
    <source>
        <dbReference type="Ensembl" id="ENSSRHP00000017656.1"/>
    </source>
</evidence>
<dbReference type="Proteomes" id="UP000472270">
    <property type="component" value="Unassembled WGS sequence"/>
</dbReference>
<feature type="domain" description="VIT" evidence="1">
    <location>
        <begin position="79"/>
        <end position="207"/>
    </location>
</feature>
<name>A0A673GW06_9TELE</name>
<organism evidence="2 3">
    <name type="scientific">Sinocyclocheilus rhinocerous</name>
    <dbReference type="NCBI Taxonomy" id="307959"/>
    <lineage>
        <taxon>Eukaryota</taxon>
        <taxon>Metazoa</taxon>
        <taxon>Chordata</taxon>
        <taxon>Craniata</taxon>
        <taxon>Vertebrata</taxon>
        <taxon>Euteleostomi</taxon>
        <taxon>Actinopterygii</taxon>
        <taxon>Neopterygii</taxon>
        <taxon>Teleostei</taxon>
        <taxon>Ostariophysi</taxon>
        <taxon>Cypriniformes</taxon>
        <taxon>Cyprinidae</taxon>
        <taxon>Cyprininae</taxon>
        <taxon>Sinocyclocheilus</taxon>
    </lineage>
</organism>
<keyword evidence="3" id="KW-1185">Reference proteome</keyword>
<dbReference type="Pfam" id="PF08487">
    <property type="entry name" value="VIT"/>
    <property type="match status" value="1"/>
</dbReference>
<dbReference type="SMART" id="SM00609">
    <property type="entry name" value="VIT"/>
    <property type="match status" value="1"/>
</dbReference>
<dbReference type="InterPro" id="IPR050934">
    <property type="entry name" value="ITIH"/>
</dbReference>
<dbReference type="PROSITE" id="PS51468">
    <property type="entry name" value="VIT"/>
    <property type="match status" value="1"/>
</dbReference>
<evidence type="ECO:0000313" key="3">
    <source>
        <dbReference type="Proteomes" id="UP000472270"/>
    </source>
</evidence>
<dbReference type="PANTHER" id="PTHR10338:SF115">
    <property type="entry name" value="INTER-ALPHA-TRYPSIN INHIBITOR HEAVY CHAIN H3"/>
    <property type="match status" value="1"/>
</dbReference>
<reference evidence="2" key="1">
    <citation type="submission" date="2025-08" db="UniProtKB">
        <authorList>
            <consortium name="Ensembl"/>
        </authorList>
    </citation>
    <scope>IDENTIFICATION</scope>
</reference>
<sequence length="235" mass="26378">MSRAKFKEKLKYKIKKYLAKRALIQSGAKSTTLGVYASAYSNESSIVPPGQRYQHDQTLKGIATKLLKVCYANRLCKAVVLNQGAMGPQQTPKEVQSMKVDCKVASRFAHTVMTTKALNKANISQEVSFEVELPKTSFITNFSMSALFHLIYVVKEKKKAKQPYQKAVSSGQTAGLVKASGRKIEKFSVSVNVAADSSVKFILTHEELLQRHFGKYELMIRVKPNQLVQHFEVHY</sequence>
<proteinExistence type="predicted"/>
<evidence type="ECO:0000259" key="1">
    <source>
        <dbReference type="PROSITE" id="PS51468"/>
    </source>
</evidence>
<dbReference type="PANTHER" id="PTHR10338">
    <property type="entry name" value="INTER-ALPHA-TRYPSIN INHIBITOR HEAVY CHAIN FAMILY MEMBER"/>
    <property type="match status" value="1"/>
</dbReference>